<protein>
    <submittedName>
        <fullName evidence="1">Uncharacterized protein</fullName>
    </submittedName>
</protein>
<organism evidence="1 2">
    <name type="scientific">Liparis tanakae</name>
    <name type="common">Tanaka's snailfish</name>
    <dbReference type="NCBI Taxonomy" id="230148"/>
    <lineage>
        <taxon>Eukaryota</taxon>
        <taxon>Metazoa</taxon>
        <taxon>Chordata</taxon>
        <taxon>Craniata</taxon>
        <taxon>Vertebrata</taxon>
        <taxon>Euteleostomi</taxon>
        <taxon>Actinopterygii</taxon>
        <taxon>Neopterygii</taxon>
        <taxon>Teleostei</taxon>
        <taxon>Neoteleostei</taxon>
        <taxon>Acanthomorphata</taxon>
        <taxon>Eupercaria</taxon>
        <taxon>Perciformes</taxon>
        <taxon>Cottioidei</taxon>
        <taxon>Cottales</taxon>
        <taxon>Liparidae</taxon>
        <taxon>Liparis</taxon>
    </lineage>
</organism>
<evidence type="ECO:0000313" key="2">
    <source>
        <dbReference type="Proteomes" id="UP000314294"/>
    </source>
</evidence>
<dbReference type="AlphaFoldDB" id="A0A4Z2ECX5"/>
<comment type="caution">
    <text evidence="1">The sequence shown here is derived from an EMBL/GenBank/DDBJ whole genome shotgun (WGS) entry which is preliminary data.</text>
</comment>
<accession>A0A4Z2ECX5</accession>
<dbReference type="EMBL" id="SRLO01009654">
    <property type="protein sequence ID" value="TNN26706.1"/>
    <property type="molecule type" value="Genomic_DNA"/>
</dbReference>
<name>A0A4Z2ECX5_9TELE</name>
<sequence length="81" mass="9076">MAVEAEFFFRSSLGRGLEPQIECPVSFASDPASHRAPNVASPLLSGYRKQRPARLSRRIYGSIVFSLSLSRRLPHENLLSF</sequence>
<keyword evidence="2" id="KW-1185">Reference proteome</keyword>
<proteinExistence type="predicted"/>
<reference evidence="1 2" key="1">
    <citation type="submission" date="2019-03" db="EMBL/GenBank/DDBJ databases">
        <title>First draft genome of Liparis tanakae, snailfish: a comprehensive survey of snailfish specific genes.</title>
        <authorList>
            <person name="Kim W."/>
            <person name="Song I."/>
            <person name="Jeong J.-H."/>
            <person name="Kim D."/>
            <person name="Kim S."/>
            <person name="Ryu S."/>
            <person name="Song J.Y."/>
            <person name="Lee S.K."/>
        </authorList>
    </citation>
    <scope>NUCLEOTIDE SEQUENCE [LARGE SCALE GENOMIC DNA]</scope>
    <source>
        <tissue evidence="1">Muscle</tissue>
    </source>
</reference>
<gene>
    <name evidence="1" type="ORF">EYF80_063157</name>
</gene>
<dbReference type="Proteomes" id="UP000314294">
    <property type="component" value="Unassembled WGS sequence"/>
</dbReference>
<evidence type="ECO:0000313" key="1">
    <source>
        <dbReference type="EMBL" id="TNN26706.1"/>
    </source>
</evidence>